<sequence>MSKVRGVSAVAIVFVLLAGLLACGTSNRSGNGAAGEPISVSVDVTNLPQRIIDVKQSIPVTAGEVTLQYPQWLPGNHSPSGPIDKIAGITFSGGGKKLEWKRDPLNVYALKVTVPDGVKSIDAAFSYLTPTDSSQGRVVMTPNMLNLQWNAVVLYPAGKPASDIPFTASVTYPPGFEAGTALDVSGKRGDTVDYRTVPLDVLVDSPVYAGRFHRQIDLAPGAEVPVRLQVFADAPEQLDAKPEHIERHRALVQQAVKLYGSQHYDHYDFLLSLSDQLSSNGLEHQRSSENGEPTDYFTGWTPELGSDDLLGHEYTHSWNGKFRRPADLWTPDFNTPMQDSLMWVYEGQTQYWGNVLTGRSGLRPAEVSRDALASVVATYTDGRPGLSWRSLQDTTNDPIIAQRRTKPYRSWQLSEDYYQGGQLVWLGVDARIRELTGNAKSLDDFARTFFGVDNGTWKTQNTYDFDKVVAALRSVAAGEDWAKYLRDRLDGKEPFASSVEKTGWRLVYDNNPGPLLAAQMKDAQGAANYTYSLGLNVSATGKVTDVRWGGPAFTAKVGTGMTVLSVNDAAYSQATMHTAIEAAKTNPAPIRLQVKDFDQVRTVEIGYHDGLRYPHLQRIEGTPDYLSQILASRP</sequence>
<dbReference type="Pfam" id="PF17899">
    <property type="entry name" value="Peptidase_M61_N"/>
    <property type="match status" value="1"/>
</dbReference>
<dbReference type="PROSITE" id="PS51257">
    <property type="entry name" value="PROKAR_LIPOPROTEIN"/>
    <property type="match status" value="1"/>
</dbReference>
<feature type="domain" description="PDZ" evidence="1">
    <location>
        <begin position="516"/>
        <end position="598"/>
    </location>
</feature>
<dbReference type="RefSeq" id="WP_146432403.1">
    <property type="nucleotide sequence ID" value="NZ_VIGV01000002.1"/>
</dbReference>
<evidence type="ECO:0000313" key="2">
    <source>
        <dbReference type="EMBL" id="TWS24885.1"/>
    </source>
</evidence>
<evidence type="ECO:0000259" key="1">
    <source>
        <dbReference type="PROSITE" id="PS50106"/>
    </source>
</evidence>
<accession>A0A5C5RRZ1</accession>
<dbReference type="PROSITE" id="PS50106">
    <property type="entry name" value="PDZ"/>
    <property type="match status" value="1"/>
</dbReference>
<dbReference type="Proteomes" id="UP000319792">
    <property type="component" value="Unassembled WGS sequence"/>
</dbReference>
<keyword evidence="3" id="KW-1185">Reference proteome</keyword>
<dbReference type="OrthoDB" id="9778516at2"/>
<dbReference type="InterPro" id="IPR024191">
    <property type="entry name" value="Peptidase_M61"/>
</dbReference>
<evidence type="ECO:0000313" key="3">
    <source>
        <dbReference type="Proteomes" id="UP000319792"/>
    </source>
</evidence>
<dbReference type="SUPFAM" id="SSF50156">
    <property type="entry name" value="PDZ domain-like"/>
    <property type="match status" value="1"/>
</dbReference>
<dbReference type="InterPro" id="IPR040756">
    <property type="entry name" value="Peptidase_M61_N"/>
</dbReference>
<dbReference type="Gene3D" id="1.10.390.10">
    <property type="entry name" value="Neutral Protease Domain 2"/>
    <property type="match status" value="1"/>
</dbReference>
<dbReference type="Gene3D" id="2.60.40.3650">
    <property type="match status" value="1"/>
</dbReference>
<gene>
    <name evidence="2" type="ORF">FK268_06480</name>
</gene>
<dbReference type="AlphaFoldDB" id="A0A5C5RRZ1"/>
<protein>
    <submittedName>
        <fullName evidence="2">M61 family metallopeptidase</fullName>
    </submittedName>
</protein>
<dbReference type="PIRSF" id="PIRSF016493">
    <property type="entry name" value="Glycyl_aminpptds"/>
    <property type="match status" value="1"/>
</dbReference>
<dbReference type="EMBL" id="VIGV01000002">
    <property type="protein sequence ID" value="TWS24885.1"/>
    <property type="molecule type" value="Genomic_DNA"/>
</dbReference>
<reference evidence="2 3" key="1">
    <citation type="submission" date="2019-06" db="EMBL/GenBank/DDBJ databases">
        <authorList>
            <person name="Teng J.L.L."/>
            <person name="Lee H.H."/>
            <person name="Lau S.K.P."/>
            <person name="Woo P.C.Y."/>
        </authorList>
    </citation>
    <scope>NUCLEOTIDE SEQUENCE [LARGE SCALE GENOMIC DNA]</scope>
    <source>
        <strain evidence="2 3">HKU70</strain>
    </source>
</reference>
<dbReference type="Pfam" id="PF05299">
    <property type="entry name" value="Peptidase_M61"/>
    <property type="match status" value="1"/>
</dbReference>
<name>A0A5C5RRZ1_9ACTN</name>
<reference evidence="2 3" key="2">
    <citation type="submission" date="2019-08" db="EMBL/GenBank/DDBJ databases">
        <title>Tsukamurella conjunctivitidis sp. nov., Tsukamurella assacharolytica sp. nov. and Tsukamurella sputae sp. nov. isolated from patients with conjunctivitis, bacteraemia (lymphoma) and respiratory infection (sputum) in Hong Kong.</title>
        <authorList>
            <person name="Fok K.M.N."/>
            <person name="Fong J.Y.H."/>
        </authorList>
    </citation>
    <scope>NUCLEOTIDE SEQUENCE [LARGE SCALE GENOMIC DNA]</scope>
    <source>
        <strain evidence="2 3">HKU70</strain>
    </source>
</reference>
<organism evidence="2 3">
    <name type="scientific">Tsukamurella sputi</name>
    <dbReference type="NCBI Taxonomy" id="2591848"/>
    <lineage>
        <taxon>Bacteria</taxon>
        <taxon>Bacillati</taxon>
        <taxon>Actinomycetota</taxon>
        <taxon>Actinomycetes</taxon>
        <taxon>Mycobacteriales</taxon>
        <taxon>Tsukamurellaceae</taxon>
        <taxon>Tsukamurella</taxon>
    </lineage>
</organism>
<dbReference type="InterPro" id="IPR027268">
    <property type="entry name" value="Peptidase_M4/M1_CTD_sf"/>
</dbReference>
<proteinExistence type="predicted"/>
<dbReference type="InterPro" id="IPR007963">
    <property type="entry name" value="Peptidase_M61_catalytic"/>
</dbReference>
<comment type="caution">
    <text evidence="2">The sequence shown here is derived from an EMBL/GenBank/DDBJ whole genome shotgun (WGS) entry which is preliminary data.</text>
</comment>
<dbReference type="InterPro" id="IPR001478">
    <property type="entry name" value="PDZ"/>
</dbReference>
<dbReference type="InterPro" id="IPR036034">
    <property type="entry name" value="PDZ_sf"/>
</dbReference>